<dbReference type="Gene3D" id="3.80.10.10">
    <property type="entry name" value="Ribonuclease Inhibitor"/>
    <property type="match status" value="1"/>
</dbReference>
<evidence type="ECO:0000313" key="6">
    <source>
        <dbReference type="Proteomes" id="UP000719412"/>
    </source>
</evidence>
<comment type="caution">
    <text evidence="5">The sequence shown here is derived from an EMBL/GenBank/DDBJ whole genome shotgun (WGS) entry which is preliminary data.</text>
</comment>
<keyword evidence="4" id="KW-0812">Transmembrane</keyword>
<dbReference type="Proteomes" id="UP000719412">
    <property type="component" value="Unassembled WGS sequence"/>
</dbReference>
<dbReference type="SMART" id="SM00369">
    <property type="entry name" value="LRR_TYP"/>
    <property type="match status" value="6"/>
</dbReference>
<sequence length="475" mass="53072">MAEIATNFPPQTYSSSFFLNSLTDEEKSAVGDGNDAATKRTDNAPLLDCFISTMSRSLLFLTCAVFILHLHPTQATECVIPHEPKTRVFDTLVQYQANTVPFAFGKVGWQGSNVEIENLTTKKLEKNLFVTDDSSSIIALKLSDKGVVQVDDGAFYNLICLHELVLDRNNITALTKGVFDDLVKLEKLDLSDNQLKVLKSRVFGSLHNLKSLDLGKNRVKTIEGQAFVNLTSLEYLNLESNLIAEISPDVLRPLTSLQVLILDRNQLPTVQVEQWNGLDKLLNLSLTNNRLNGFYSGYNFSFPSLKSLNVSGNTLSGVNIYSMKKHMPRLELIDFNGNPMLCDELQVTIGFLNHSGVKFVPGNNHSSASIQGIPCEAHVPMARPPIMTKVLDVVDKQYLEQYVDKKIRDKMDDVHSSMVSLQIVVVIVFVVVVLFLIFQVLTRTNWCRAAMQEIRVGDEPHIDNEDPENLTLLGR</sequence>
<dbReference type="SUPFAM" id="SSF52058">
    <property type="entry name" value="L domain-like"/>
    <property type="match status" value="1"/>
</dbReference>
<gene>
    <name evidence="5" type="ORF">GEV33_011979</name>
</gene>
<evidence type="ECO:0000256" key="2">
    <source>
        <dbReference type="ARBA" id="ARBA00022729"/>
    </source>
</evidence>
<feature type="transmembrane region" description="Helical" evidence="4">
    <location>
        <begin position="419"/>
        <end position="441"/>
    </location>
</feature>
<dbReference type="GO" id="GO:0005615">
    <property type="term" value="C:extracellular space"/>
    <property type="evidence" value="ECO:0007669"/>
    <property type="project" value="TreeGrafter"/>
</dbReference>
<dbReference type="AlphaFoldDB" id="A0A8J6H9Y7"/>
<dbReference type="PANTHER" id="PTHR24373:SF370">
    <property type="entry name" value="FISH-LIPS, ISOFORM E"/>
    <property type="match status" value="1"/>
</dbReference>
<evidence type="ECO:0000256" key="4">
    <source>
        <dbReference type="SAM" id="Phobius"/>
    </source>
</evidence>
<dbReference type="PROSITE" id="PS51450">
    <property type="entry name" value="LRR"/>
    <property type="match status" value="2"/>
</dbReference>
<dbReference type="InterPro" id="IPR001611">
    <property type="entry name" value="Leu-rich_rpt"/>
</dbReference>
<dbReference type="Pfam" id="PF13855">
    <property type="entry name" value="LRR_8"/>
    <property type="match status" value="2"/>
</dbReference>
<dbReference type="GO" id="GO:0031012">
    <property type="term" value="C:extracellular matrix"/>
    <property type="evidence" value="ECO:0007669"/>
    <property type="project" value="TreeGrafter"/>
</dbReference>
<evidence type="ECO:0000256" key="3">
    <source>
        <dbReference type="ARBA" id="ARBA00022737"/>
    </source>
</evidence>
<keyword evidence="4" id="KW-0472">Membrane</keyword>
<keyword evidence="3" id="KW-0677">Repeat</keyword>
<organism evidence="5 6">
    <name type="scientific">Tenebrio molitor</name>
    <name type="common">Yellow mealworm beetle</name>
    <dbReference type="NCBI Taxonomy" id="7067"/>
    <lineage>
        <taxon>Eukaryota</taxon>
        <taxon>Metazoa</taxon>
        <taxon>Ecdysozoa</taxon>
        <taxon>Arthropoda</taxon>
        <taxon>Hexapoda</taxon>
        <taxon>Insecta</taxon>
        <taxon>Pterygota</taxon>
        <taxon>Neoptera</taxon>
        <taxon>Endopterygota</taxon>
        <taxon>Coleoptera</taxon>
        <taxon>Polyphaga</taxon>
        <taxon>Cucujiformia</taxon>
        <taxon>Tenebrionidae</taxon>
        <taxon>Tenebrio</taxon>
    </lineage>
</organism>
<evidence type="ECO:0008006" key="7">
    <source>
        <dbReference type="Google" id="ProtNLM"/>
    </source>
</evidence>
<dbReference type="SMART" id="SM00365">
    <property type="entry name" value="LRR_SD22"/>
    <property type="match status" value="4"/>
</dbReference>
<dbReference type="InterPro" id="IPR050328">
    <property type="entry name" value="Dev_Immune_Receptor"/>
</dbReference>
<dbReference type="PANTHER" id="PTHR24373">
    <property type="entry name" value="SLIT RELATED LEUCINE-RICH REPEAT NEURONAL PROTEIN"/>
    <property type="match status" value="1"/>
</dbReference>
<evidence type="ECO:0000313" key="5">
    <source>
        <dbReference type="EMBL" id="KAH0810810.1"/>
    </source>
</evidence>
<proteinExistence type="predicted"/>
<dbReference type="EMBL" id="JABDTM020027250">
    <property type="protein sequence ID" value="KAH0810810.1"/>
    <property type="molecule type" value="Genomic_DNA"/>
</dbReference>
<name>A0A8J6H9Y7_TENMO</name>
<protein>
    <recommendedName>
        <fullName evidence="7">Leucine-rich repeat protein</fullName>
    </recommendedName>
</protein>
<keyword evidence="4" id="KW-1133">Transmembrane helix</keyword>
<keyword evidence="1" id="KW-0433">Leucine-rich repeat</keyword>
<reference evidence="5" key="2">
    <citation type="submission" date="2021-08" db="EMBL/GenBank/DDBJ databases">
        <authorList>
            <person name="Eriksson T."/>
        </authorList>
    </citation>
    <scope>NUCLEOTIDE SEQUENCE</scope>
    <source>
        <strain evidence="5">Stoneville</strain>
        <tissue evidence="5">Whole head</tissue>
    </source>
</reference>
<reference evidence="5" key="1">
    <citation type="journal article" date="2020" name="J Insects Food Feed">
        <title>The yellow mealworm (Tenebrio molitor) genome: a resource for the emerging insects as food and feed industry.</title>
        <authorList>
            <person name="Eriksson T."/>
            <person name="Andere A."/>
            <person name="Kelstrup H."/>
            <person name="Emery V."/>
            <person name="Picard C."/>
        </authorList>
    </citation>
    <scope>NUCLEOTIDE SEQUENCE</scope>
    <source>
        <strain evidence="5">Stoneville</strain>
        <tissue evidence="5">Whole head</tissue>
    </source>
</reference>
<evidence type="ECO:0000256" key="1">
    <source>
        <dbReference type="ARBA" id="ARBA00022614"/>
    </source>
</evidence>
<accession>A0A8J6H9Y7</accession>
<keyword evidence="2" id="KW-0732">Signal</keyword>
<dbReference type="InterPro" id="IPR032675">
    <property type="entry name" value="LRR_dom_sf"/>
</dbReference>
<keyword evidence="6" id="KW-1185">Reference proteome</keyword>
<dbReference type="InterPro" id="IPR003591">
    <property type="entry name" value="Leu-rich_rpt_typical-subtyp"/>
</dbReference>